<sequence>MRVNRKSIAVGFTLVEMMVAMAITLLLMAALASSFGKVGQQVRVSRAQVDLSSRVRDVTRRMRDELSRCTANPAATGSDKGEGYLVYFDGPISNITATLMGRAPAEDNEYTLQDSRFGDYDDYLAFTAKAPEGSPFTGKVPRFVLDAKTAEANGVAYNAANFPGGVAGALDTVVITSQYAEIIYYVSPQYQTSLDTANNGQSIHVYDTAAQPTIVDLDGNGIPDQMKLHRRVLLIRPDLNLNGVTTLGPALPQFTSGNYTYLQPDTWPSDASTGLPAIKTPGGNGLNQSQAALAWLIGMGPIHQQCDLSVGRRLLPNGAPSNFVFANSLDDLQQPHNRFAHVRVPQTILGISPPNGTNGYTSMPLLALGGVAPILEAATINTPSLAPPYGGAPGFALRTRFVTPTFLNGFLRPEFILGQDLSHTDTFGDGWGIERVGEDVLLTNVLSFDVKAFDPGVQTYVSPGPDGQFGVAGVDDDQNGTVDDGLSINPALINEEVGFVGSDDHAVTPNDPSYYDVLWRYGQWSGSGTIAGNRQPPAPGVMGAFVDLGYAVQAGGAVRGNAGLLYDAFSGVARPVLNPALIPNTRFSAYNQNARYVPQYGDNLLASGRMITNGGRIVLYQPAFDTFTSEYESDGYLQWSRSDPNTGVHDGTLWWLNNNDGSPPSTLPGNAASVDPSTNGLDDVAASTGGNSFGSGSIGERETAPPFASGLPALNIEIRVENTQVREVEQSSVAKYFGD</sequence>
<accession>A0A5C5Y4T4</accession>
<organism evidence="2 3">
    <name type="scientific">Crateriforma conspicua</name>
    <dbReference type="NCBI Taxonomy" id="2527996"/>
    <lineage>
        <taxon>Bacteria</taxon>
        <taxon>Pseudomonadati</taxon>
        <taxon>Planctomycetota</taxon>
        <taxon>Planctomycetia</taxon>
        <taxon>Planctomycetales</taxon>
        <taxon>Planctomycetaceae</taxon>
        <taxon>Crateriforma</taxon>
    </lineage>
</organism>
<reference evidence="2 3" key="1">
    <citation type="submission" date="2019-02" db="EMBL/GenBank/DDBJ databases">
        <title>Deep-cultivation of Planctomycetes and their phenomic and genomic characterization uncovers novel biology.</title>
        <authorList>
            <person name="Wiegand S."/>
            <person name="Jogler M."/>
            <person name="Boedeker C."/>
            <person name="Pinto D."/>
            <person name="Vollmers J."/>
            <person name="Rivas-Marin E."/>
            <person name="Kohn T."/>
            <person name="Peeters S.H."/>
            <person name="Heuer A."/>
            <person name="Rast P."/>
            <person name="Oberbeckmann S."/>
            <person name="Bunk B."/>
            <person name="Jeske O."/>
            <person name="Meyerdierks A."/>
            <person name="Storesund J.E."/>
            <person name="Kallscheuer N."/>
            <person name="Luecker S."/>
            <person name="Lage O.M."/>
            <person name="Pohl T."/>
            <person name="Merkel B.J."/>
            <person name="Hornburger P."/>
            <person name="Mueller R.-W."/>
            <person name="Bruemmer F."/>
            <person name="Labrenz M."/>
            <person name="Spormann A.M."/>
            <person name="Op Den Camp H."/>
            <person name="Overmann J."/>
            <person name="Amann R."/>
            <person name="Jetten M.S.M."/>
            <person name="Mascher T."/>
            <person name="Medema M.H."/>
            <person name="Devos D.P."/>
            <person name="Kaster A.-K."/>
            <person name="Ovreas L."/>
            <person name="Rohde M."/>
            <person name="Galperin M.Y."/>
            <person name="Jogler C."/>
        </authorList>
    </citation>
    <scope>NUCLEOTIDE SEQUENCE [LARGE SCALE GENOMIC DNA]</scope>
    <source>
        <strain evidence="2 3">Pan14r</strain>
    </source>
</reference>
<proteinExistence type="predicted"/>
<dbReference type="SUPFAM" id="SSF54523">
    <property type="entry name" value="Pili subunits"/>
    <property type="match status" value="1"/>
</dbReference>
<dbReference type="Gene3D" id="3.30.700.10">
    <property type="entry name" value="Glycoprotein, Type 4 Pilin"/>
    <property type="match status" value="1"/>
</dbReference>
<protein>
    <recommendedName>
        <fullName evidence="4">Prepilin-type N-terminal cleavage/methylation domain-containing protein</fullName>
    </recommendedName>
</protein>
<dbReference type="AlphaFoldDB" id="A0A5C5Y4T4"/>
<gene>
    <name evidence="2" type="ORF">Pan14r_21750</name>
</gene>
<feature type="compositionally biased region" description="Polar residues" evidence="1">
    <location>
        <begin position="659"/>
        <end position="668"/>
    </location>
</feature>
<dbReference type="Proteomes" id="UP000317238">
    <property type="component" value="Unassembled WGS sequence"/>
</dbReference>
<dbReference type="Pfam" id="PF07963">
    <property type="entry name" value="N_methyl"/>
    <property type="match status" value="1"/>
</dbReference>
<dbReference type="InterPro" id="IPR012902">
    <property type="entry name" value="N_methyl_site"/>
</dbReference>
<dbReference type="OrthoDB" id="231157at2"/>
<feature type="region of interest" description="Disordered" evidence="1">
    <location>
        <begin position="659"/>
        <end position="703"/>
    </location>
</feature>
<evidence type="ECO:0000256" key="1">
    <source>
        <dbReference type="SAM" id="MobiDB-lite"/>
    </source>
</evidence>
<dbReference type="NCBIfam" id="TIGR02532">
    <property type="entry name" value="IV_pilin_GFxxxE"/>
    <property type="match status" value="1"/>
</dbReference>
<evidence type="ECO:0000313" key="3">
    <source>
        <dbReference type="Proteomes" id="UP000317238"/>
    </source>
</evidence>
<dbReference type="EMBL" id="SJPL01000001">
    <property type="protein sequence ID" value="TWT69879.1"/>
    <property type="molecule type" value="Genomic_DNA"/>
</dbReference>
<keyword evidence="3" id="KW-1185">Reference proteome</keyword>
<dbReference type="InterPro" id="IPR045584">
    <property type="entry name" value="Pilin-like"/>
</dbReference>
<comment type="caution">
    <text evidence="2">The sequence shown here is derived from an EMBL/GenBank/DDBJ whole genome shotgun (WGS) entry which is preliminary data.</text>
</comment>
<evidence type="ECO:0000313" key="2">
    <source>
        <dbReference type="EMBL" id="TWT69879.1"/>
    </source>
</evidence>
<name>A0A5C5Y4T4_9PLAN</name>
<evidence type="ECO:0008006" key="4">
    <source>
        <dbReference type="Google" id="ProtNLM"/>
    </source>
</evidence>